<evidence type="ECO:0000313" key="3">
    <source>
        <dbReference type="Proteomes" id="UP000253919"/>
    </source>
</evidence>
<organism evidence="2 3">
    <name type="scientific">Adhaeribacter pallidiroseus</name>
    <dbReference type="NCBI Taxonomy" id="2072847"/>
    <lineage>
        <taxon>Bacteria</taxon>
        <taxon>Pseudomonadati</taxon>
        <taxon>Bacteroidota</taxon>
        <taxon>Cytophagia</taxon>
        <taxon>Cytophagales</taxon>
        <taxon>Hymenobacteraceae</taxon>
        <taxon>Adhaeribacter</taxon>
    </lineage>
</organism>
<evidence type="ECO:0000313" key="2">
    <source>
        <dbReference type="EMBL" id="RDC62686.1"/>
    </source>
</evidence>
<dbReference type="OrthoDB" id="1488184at2"/>
<feature type="region of interest" description="Disordered" evidence="1">
    <location>
        <begin position="390"/>
        <end position="430"/>
    </location>
</feature>
<protein>
    <submittedName>
        <fullName evidence="2">Uncharacterized protein</fullName>
    </submittedName>
</protein>
<dbReference type="Pfam" id="PF19268">
    <property type="entry name" value="CIS_TMP"/>
    <property type="match status" value="2"/>
</dbReference>
<feature type="compositionally biased region" description="Polar residues" evidence="1">
    <location>
        <begin position="413"/>
        <end position="428"/>
    </location>
</feature>
<keyword evidence="3" id="KW-1185">Reference proteome</keyword>
<comment type="caution">
    <text evidence="2">The sequence shown here is derived from an EMBL/GenBank/DDBJ whole genome shotgun (WGS) entry which is preliminary data.</text>
</comment>
<evidence type="ECO:0000256" key="1">
    <source>
        <dbReference type="SAM" id="MobiDB-lite"/>
    </source>
</evidence>
<dbReference type="AlphaFoldDB" id="A0A369QHJ0"/>
<dbReference type="Proteomes" id="UP000253919">
    <property type="component" value="Unassembled WGS sequence"/>
</dbReference>
<dbReference type="InterPro" id="IPR045538">
    <property type="entry name" value="CIS_TMP"/>
</dbReference>
<proteinExistence type="predicted"/>
<name>A0A369QHJ0_9BACT</name>
<sequence length="931" mass="104648">MQTIAINKEIFEFTCSQEQTAKNVQQQFLHYVAPQFHDLLYKIVTEQFTHTSLHIEKIEIDLGDINPDTFGEPATLENLERDLTQQLLAYKNKAGQRNSSPYFFHNFPAPSNSNALAGSSGANAPIRAVLDSELETLPVAYNELLLATNNQPKASFHQDWELMQTFLMTGDLPWWADKKQTIPLDTLIRRIITQQPAFFKNFLETQPSGSIIWQRLAFVSKPTTRVLINQLSPQAGSSVRTNAANPWQKAGFSFSLSQFSKEQLARLKLFFQQLPVSRAHAQKAALVQKLLALSALNWVQQAALFDWLSEPDFKVVQAYFTQENAKHRRSEKQRVQKALQLLTGYQLEFLLYPLALPPVPTSPHFPQEGSVFFTLNNYPSVSTNQALPLSAPAGQEQGAGKNQNNPEIKPGSSPDQTKPDSGNLTNTYPGFRSKPVKVFAGEPPTALLSHTGNTWNKAGNRVFTPINYYNPTTAVYAAPKPEAEFKRNYLLVNKEKGTAEQEDENLKKQVPALAFLLPATLEAAKTNLLPNVQNNSTQAEDQPVFPFPVLVSPVRQVPDPGSLLGQVPGPVVHKPLQALIRKLTPESPAFRDWLQQLTPQDVRNLRQIFVKHALPQQERQQLIRTLLQNPALLHQQLLPILANVSAFQPLFLKMPATSVGQPTPKNRTANTRLIGNIRALQTQFDTVIHHLPAKEKAVLRDILQKGACHTPSEQQILRRILIKLPTQSLLFLQQLAELPAPGLAVLNTRPVATQDDYSAILSDKGSPKFYVENAGLCLIAPYLPGLFSRLQYVENKEFKDIYTATRALQVVQHLVTGRRYHPEYALVLNKVLCGFNLNNCLAAPVRLTKNEVTEAEKLLQAVIEHWKALKNTTPAGFRESFLQRSGILTEKDTHWTLQVERQGHDVLLSTIPWGFSLIKLPWMKKMLQVEW</sequence>
<dbReference type="EMBL" id="QASA01000001">
    <property type="protein sequence ID" value="RDC62686.1"/>
    <property type="molecule type" value="Genomic_DNA"/>
</dbReference>
<accession>A0A369QHJ0</accession>
<gene>
    <name evidence="2" type="ORF">AHMF7616_01280</name>
</gene>
<dbReference type="RefSeq" id="WP_115372099.1">
    <property type="nucleotide sequence ID" value="NZ_QASA01000001.1"/>
</dbReference>
<reference evidence="2 3" key="1">
    <citation type="submission" date="2018-04" db="EMBL/GenBank/DDBJ databases">
        <title>Adhaeribacter sp. HMF7616 genome sequencing and assembly.</title>
        <authorList>
            <person name="Kang H."/>
            <person name="Kang J."/>
            <person name="Cha I."/>
            <person name="Kim H."/>
            <person name="Joh K."/>
        </authorList>
    </citation>
    <scope>NUCLEOTIDE SEQUENCE [LARGE SCALE GENOMIC DNA]</scope>
    <source>
        <strain evidence="2 3">HMF7616</strain>
    </source>
</reference>